<dbReference type="Gene3D" id="3.30.750.24">
    <property type="entry name" value="STAS domain"/>
    <property type="match status" value="1"/>
</dbReference>
<dbReference type="AlphaFoldDB" id="A0A9D7HKU0"/>
<proteinExistence type="predicted"/>
<evidence type="ECO:0000313" key="3">
    <source>
        <dbReference type="EMBL" id="MBK6972309.1"/>
    </source>
</evidence>
<dbReference type="Proteomes" id="UP000807785">
    <property type="component" value="Unassembled WGS sequence"/>
</dbReference>
<dbReference type="Pfam" id="PF13466">
    <property type="entry name" value="STAS_2"/>
    <property type="match status" value="1"/>
</dbReference>
<dbReference type="EMBL" id="JADJEV010000002">
    <property type="protein sequence ID" value="MBK6972309.1"/>
    <property type="molecule type" value="Genomic_DNA"/>
</dbReference>
<dbReference type="CDD" id="cd07043">
    <property type="entry name" value="STAS_anti-anti-sigma_factors"/>
    <property type="match status" value="1"/>
</dbReference>
<protein>
    <submittedName>
        <fullName evidence="3">STAS domain-containing protein</fullName>
    </submittedName>
</protein>
<organism evidence="3 4">
    <name type="scientific">Candidatus Methylophosphatis roskildensis</name>
    <dbReference type="NCBI Taxonomy" id="2899263"/>
    <lineage>
        <taxon>Bacteria</taxon>
        <taxon>Pseudomonadati</taxon>
        <taxon>Pseudomonadota</taxon>
        <taxon>Betaproteobacteria</taxon>
        <taxon>Nitrosomonadales</taxon>
        <taxon>Sterolibacteriaceae</taxon>
        <taxon>Candidatus Methylophosphatis</taxon>
    </lineage>
</organism>
<dbReference type="PANTHER" id="PTHR35849:SF1">
    <property type="entry name" value="INTERMEMBRANE PHOSPHOLIPID TRANSPORT SYSTEM BINDING PROTEIN MLAB"/>
    <property type="match status" value="1"/>
</dbReference>
<dbReference type="InterPro" id="IPR058548">
    <property type="entry name" value="MlaB-like_STAS"/>
</dbReference>
<evidence type="ECO:0000256" key="1">
    <source>
        <dbReference type="SAM" id="MobiDB-lite"/>
    </source>
</evidence>
<dbReference type="SUPFAM" id="SSF52091">
    <property type="entry name" value="SpoIIaa-like"/>
    <property type="match status" value="2"/>
</dbReference>
<feature type="domain" description="MlaB-like STAS" evidence="2">
    <location>
        <begin position="316"/>
        <end position="390"/>
    </location>
</feature>
<sequence length="401" mass="43095">MAFPFFGKKETRVVAKPPVKPGVRAVPSADPQLPSPATMPEAPPASEFPDDYDLASLDFTTSDEGGLVVGNAHMTMTEASRSLDPAAEQAAMTFANGHDADALKLLQAAVLANPKAPELVWRMLFDLCQFLGQHDAFEAHGVDYAVAFERSPPSWTSPDASSGVRPNAPLISLSGVLSQASAASIEQLRRLSERAKEMRIDVNRLKDADAAGGALLVEAIADFKRRKLPFFLVNAPVLASLLEQKIQPGQPQNESLWLLLLEAYQQLGRHDPFEELALNYAVTFEKSPPAWEDQAVATREVAPPPSARPPANALCGDVLGASADAFAGLSALASECDIIEVDCSALRRMDFVSAGTLLNLIVKWQAAGKSIRFIDVNALVEGLFTVLGIDQIVTLQRSKKT</sequence>
<gene>
    <name evidence="3" type="ORF">IPH26_04920</name>
</gene>
<comment type="caution">
    <text evidence="3">The sequence shown here is derived from an EMBL/GenBank/DDBJ whole genome shotgun (WGS) entry which is preliminary data.</text>
</comment>
<evidence type="ECO:0000259" key="2">
    <source>
        <dbReference type="Pfam" id="PF13466"/>
    </source>
</evidence>
<evidence type="ECO:0000313" key="4">
    <source>
        <dbReference type="Proteomes" id="UP000807785"/>
    </source>
</evidence>
<feature type="region of interest" description="Disordered" evidence="1">
    <location>
        <begin position="22"/>
        <end position="47"/>
    </location>
</feature>
<dbReference type="InterPro" id="IPR036513">
    <property type="entry name" value="STAS_dom_sf"/>
</dbReference>
<reference evidence="3" key="1">
    <citation type="submission" date="2020-10" db="EMBL/GenBank/DDBJ databases">
        <title>Connecting structure to function with the recovery of over 1000 high-quality activated sludge metagenome-assembled genomes encoding full-length rRNA genes using long-read sequencing.</title>
        <authorList>
            <person name="Singleton C.M."/>
            <person name="Petriglieri F."/>
            <person name="Kristensen J.M."/>
            <person name="Kirkegaard R.H."/>
            <person name="Michaelsen T.Y."/>
            <person name="Andersen M.H."/>
            <person name="Karst S.M."/>
            <person name="Dueholm M.S."/>
            <person name="Nielsen P.H."/>
            <person name="Albertsen M."/>
        </authorList>
    </citation>
    <scope>NUCLEOTIDE SEQUENCE</scope>
    <source>
        <strain evidence="3">Bjer_18-Q3-R1-45_BAT3C.347</strain>
    </source>
</reference>
<dbReference type="InterPro" id="IPR052746">
    <property type="entry name" value="MlaB_ABC_Transporter"/>
</dbReference>
<dbReference type="PANTHER" id="PTHR35849">
    <property type="entry name" value="BLR2341 PROTEIN"/>
    <property type="match status" value="1"/>
</dbReference>
<name>A0A9D7HKU0_9PROT</name>
<accession>A0A9D7HKU0</accession>